<proteinExistence type="predicted"/>
<reference evidence="1 2" key="1">
    <citation type="journal article" date="2016" name="Genome Announc.">
        <title>Draft Genome Sequence of the Thermotolerant Cyanobacterium Desertifilum sp. IPPAS B-1220.</title>
        <authorList>
            <person name="Mironov K.S."/>
            <person name="Sinetova M.A."/>
            <person name="Bolatkhan K."/>
            <person name="Zayadan B.K."/>
            <person name="Ustinova V.V."/>
            <person name="Kupriyanova E.V."/>
            <person name="Skrypnik A.N."/>
            <person name="Gogoleva N.E."/>
            <person name="Gogolev Y.V."/>
            <person name="Los D.A."/>
        </authorList>
    </citation>
    <scope>NUCLEOTIDE SEQUENCE [LARGE SCALE GENOMIC DNA]</scope>
    <source>
        <strain evidence="1 2">IPPAS B-1220</strain>
    </source>
</reference>
<sequence>MGVTSWGRRGWGKKKGVGSWELGVGEEEDGGRRRELGVGSWGRRGWGDGGMGKLANYQLSTLFSLGTRNSELGTLFPHPLPTQHSALYTQHLEKHSALDLEPSLLF</sequence>
<gene>
    <name evidence="1" type="ORF">BH720_007815</name>
</gene>
<dbReference type="Proteomes" id="UP000095472">
    <property type="component" value="Chromosome"/>
</dbReference>
<name>A0ACD5GYI8_9CYAN</name>
<accession>A0ACD5GYI8</accession>
<evidence type="ECO:0000313" key="2">
    <source>
        <dbReference type="Proteomes" id="UP000095472"/>
    </source>
</evidence>
<protein>
    <submittedName>
        <fullName evidence="1">Uncharacterized protein</fullName>
    </submittedName>
</protein>
<dbReference type="EMBL" id="CP182909">
    <property type="protein sequence ID" value="XPM65554.1"/>
    <property type="molecule type" value="Genomic_DNA"/>
</dbReference>
<keyword evidence="2" id="KW-1185">Reference proteome</keyword>
<organism evidence="1 2">
    <name type="scientific">Desertifilum tharense IPPAS B-1220</name>
    <dbReference type="NCBI Taxonomy" id="1781255"/>
    <lineage>
        <taxon>Bacteria</taxon>
        <taxon>Bacillati</taxon>
        <taxon>Cyanobacteriota</taxon>
        <taxon>Cyanophyceae</taxon>
        <taxon>Desertifilales</taxon>
        <taxon>Desertifilaceae</taxon>
        <taxon>Desertifilum</taxon>
    </lineage>
</organism>
<evidence type="ECO:0000313" key="1">
    <source>
        <dbReference type="EMBL" id="XPM65554.1"/>
    </source>
</evidence>